<keyword evidence="4" id="KW-1133">Transmembrane helix</keyword>
<dbReference type="Pfam" id="PF04011">
    <property type="entry name" value="LemA"/>
    <property type="match status" value="1"/>
</dbReference>
<dbReference type="Gene3D" id="1.20.1440.20">
    <property type="entry name" value="LemA-like domain"/>
    <property type="match status" value="1"/>
</dbReference>
<reference evidence="6 7" key="1">
    <citation type="submission" date="2016-10" db="EMBL/GenBank/DDBJ databases">
        <authorList>
            <person name="Varghese N."/>
            <person name="Submissions S."/>
        </authorList>
    </citation>
    <scope>NUCLEOTIDE SEQUENCE [LARGE SCALE GENOMIC DNA]</scope>
    <source>
        <strain evidence="6 7">DSM 13796</strain>
    </source>
</reference>
<evidence type="ECO:0000256" key="2">
    <source>
        <dbReference type="ARBA" id="ARBA00008854"/>
    </source>
</evidence>
<keyword evidence="5" id="KW-0472">Membrane</keyword>
<dbReference type="GeneID" id="93710077"/>
<comment type="subcellular location">
    <subcellularLocation>
        <location evidence="1">Membrane</location>
        <topology evidence="1">Single-pass membrane protein</topology>
    </subcellularLocation>
</comment>
<dbReference type="SUPFAM" id="SSF140478">
    <property type="entry name" value="LemA-like"/>
    <property type="match status" value="1"/>
</dbReference>
<dbReference type="RefSeq" id="WP_061803764.1">
    <property type="nucleotide sequence ID" value="NZ_FOXX01000002.1"/>
</dbReference>
<evidence type="ECO:0000256" key="3">
    <source>
        <dbReference type="ARBA" id="ARBA00022692"/>
    </source>
</evidence>
<keyword evidence="7" id="KW-1185">Reference proteome</keyword>
<evidence type="ECO:0000313" key="7">
    <source>
        <dbReference type="Proteomes" id="UP000182762"/>
    </source>
</evidence>
<evidence type="ECO:0000256" key="1">
    <source>
        <dbReference type="ARBA" id="ARBA00004167"/>
    </source>
</evidence>
<organism evidence="6 7">
    <name type="scientific">Priestia endophytica DSM 13796</name>
    <dbReference type="NCBI Taxonomy" id="1121089"/>
    <lineage>
        <taxon>Bacteria</taxon>
        <taxon>Bacillati</taxon>
        <taxon>Bacillota</taxon>
        <taxon>Bacilli</taxon>
        <taxon>Bacillales</taxon>
        <taxon>Bacillaceae</taxon>
        <taxon>Priestia</taxon>
    </lineage>
</organism>
<accession>A0A1I5YBH4</accession>
<comment type="similarity">
    <text evidence="2">Belongs to the LemA family.</text>
</comment>
<dbReference type="Proteomes" id="UP000182762">
    <property type="component" value="Unassembled WGS sequence"/>
</dbReference>
<evidence type="ECO:0000313" key="6">
    <source>
        <dbReference type="EMBL" id="SFQ41571.1"/>
    </source>
</evidence>
<evidence type="ECO:0000256" key="4">
    <source>
        <dbReference type="ARBA" id="ARBA00022989"/>
    </source>
</evidence>
<dbReference type="EMBL" id="FOXX01000002">
    <property type="protein sequence ID" value="SFQ41571.1"/>
    <property type="molecule type" value="Genomic_DNA"/>
</dbReference>
<sequence>MKKWGLWIVLGVIVLLAIFSFSSYNGLVTQEQKVDTSWAQVENQLKRRSDLIPNLVETVKGYASQEKEVIQSVTDARAQLAGANTPKEYANADENLNGALNRLLVVVENYPNLKSNENFRSLMDTLEGTENRLAVARRDYNESVETYNLKVRRFPGNIMANIFGFSKKSYYEVSEKDQENPQVDFGSGSK</sequence>
<protein>
    <submittedName>
        <fullName evidence="6">LemA protein</fullName>
    </submittedName>
</protein>
<dbReference type="PANTHER" id="PTHR34478">
    <property type="entry name" value="PROTEIN LEMA"/>
    <property type="match status" value="1"/>
</dbReference>
<proteinExistence type="inferred from homology"/>
<name>A0A1I5YBH4_9BACI</name>
<dbReference type="InterPro" id="IPR023353">
    <property type="entry name" value="LemA-like_dom_sf"/>
</dbReference>
<comment type="caution">
    <text evidence="6">The sequence shown here is derived from an EMBL/GenBank/DDBJ whole genome shotgun (WGS) entry which is preliminary data.</text>
</comment>
<evidence type="ECO:0000256" key="5">
    <source>
        <dbReference type="ARBA" id="ARBA00023136"/>
    </source>
</evidence>
<dbReference type="InterPro" id="IPR007156">
    <property type="entry name" value="MamQ_LemA"/>
</dbReference>
<gene>
    <name evidence="6" type="ORF">SAMN02745910_01359</name>
</gene>
<dbReference type="PANTHER" id="PTHR34478:SF2">
    <property type="entry name" value="MEMBRANE PROTEIN"/>
    <property type="match status" value="1"/>
</dbReference>
<keyword evidence="3" id="KW-0812">Transmembrane</keyword>